<name>A0A2N9LAJ4_9BACT</name>
<gene>
    <name evidence="2" type="ORF">SBA5_290134</name>
</gene>
<feature type="chain" id="PRO_5014919029" evidence="1">
    <location>
        <begin position="21"/>
        <end position="189"/>
    </location>
</feature>
<feature type="signal peptide" evidence="1">
    <location>
        <begin position="1"/>
        <end position="20"/>
    </location>
</feature>
<keyword evidence="1" id="KW-0732">Signal</keyword>
<proteinExistence type="predicted"/>
<dbReference type="AlphaFoldDB" id="A0A2N9LAJ4"/>
<dbReference type="EMBL" id="OKRB01000085">
    <property type="protein sequence ID" value="SPE20280.1"/>
    <property type="molecule type" value="Genomic_DNA"/>
</dbReference>
<accession>A0A2N9LAJ4</accession>
<evidence type="ECO:0000313" key="3">
    <source>
        <dbReference type="Proteomes" id="UP000239735"/>
    </source>
</evidence>
<organism evidence="2 3">
    <name type="scientific">Candidatus Sulfuritelmatomonas gaucii</name>
    <dbReference type="NCBI Taxonomy" id="2043161"/>
    <lineage>
        <taxon>Bacteria</taxon>
        <taxon>Pseudomonadati</taxon>
        <taxon>Acidobacteriota</taxon>
        <taxon>Terriglobia</taxon>
        <taxon>Terriglobales</taxon>
        <taxon>Acidobacteriaceae</taxon>
        <taxon>Candidatus Sulfuritelmatomonas</taxon>
    </lineage>
</organism>
<dbReference type="Proteomes" id="UP000239735">
    <property type="component" value="Unassembled WGS sequence"/>
</dbReference>
<protein>
    <submittedName>
        <fullName evidence="2">Uncharacterized protein</fullName>
    </submittedName>
</protein>
<reference evidence="3" key="1">
    <citation type="submission" date="2018-02" db="EMBL/GenBank/DDBJ databases">
        <authorList>
            <person name="Hausmann B."/>
        </authorList>
    </citation>
    <scope>NUCLEOTIDE SEQUENCE [LARGE SCALE GENOMIC DNA]</scope>
    <source>
        <strain evidence="3">Peat soil MAG SbA5</strain>
    </source>
</reference>
<dbReference type="OrthoDB" id="120309at2"/>
<sequence>MKFASVFMFALAIGAGPLGAQYTQIPPPQKSFGVACIGKLNAPCPIPPAVNRCPISMRAQHLSDGSLVKTCKPTHPAGIGQRLHLTFTNPDSKQIASARLTVHGVTPKGRVMQAASAQGGSSDATQSLSVTFSPGPDQSATADLWVPGMTAVRSIALESVVYSDGSTWKVADGMACRVTPDPLMLISVR</sequence>
<evidence type="ECO:0000313" key="2">
    <source>
        <dbReference type="EMBL" id="SPE20280.1"/>
    </source>
</evidence>
<evidence type="ECO:0000256" key="1">
    <source>
        <dbReference type="SAM" id="SignalP"/>
    </source>
</evidence>